<name>A0ABZ0W716_9BACT</name>
<dbReference type="RefSeq" id="WP_114793144.1">
    <property type="nucleotide sequence ID" value="NZ_CP139960.1"/>
</dbReference>
<feature type="domain" description="Glycosyltransferase subfamily 4-like N-terminal" evidence="2">
    <location>
        <begin position="15"/>
        <end position="137"/>
    </location>
</feature>
<keyword evidence="4" id="KW-1185">Reference proteome</keyword>
<dbReference type="EC" id="2.4.-.-" evidence="3"/>
<dbReference type="Proteomes" id="UP001325680">
    <property type="component" value="Chromosome"/>
</dbReference>
<keyword evidence="3" id="KW-0808">Transferase</keyword>
<dbReference type="InterPro" id="IPR001296">
    <property type="entry name" value="Glyco_trans_1"/>
</dbReference>
<dbReference type="Gene3D" id="3.40.50.2000">
    <property type="entry name" value="Glycogen Phosphorylase B"/>
    <property type="match status" value="2"/>
</dbReference>
<dbReference type="PANTHER" id="PTHR12526">
    <property type="entry name" value="GLYCOSYLTRANSFERASE"/>
    <property type="match status" value="1"/>
</dbReference>
<proteinExistence type="predicted"/>
<evidence type="ECO:0000259" key="2">
    <source>
        <dbReference type="Pfam" id="PF13439"/>
    </source>
</evidence>
<dbReference type="CDD" id="cd03801">
    <property type="entry name" value="GT4_PimA-like"/>
    <property type="match status" value="1"/>
</dbReference>
<dbReference type="Pfam" id="PF13439">
    <property type="entry name" value="Glyco_transf_4"/>
    <property type="match status" value="1"/>
</dbReference>
<evidence type="ECO:0000313" key="3">
    <source>
        <dbReference type="EMBL" id="WQD39093.1"/>
    </source>
</evidence>
<dbReference type="InterPro" id="IPR028098">
    <property type="entry name" value="Glyco_trans_4-like_N"/>
</dbReference>
<gene>
    <name evidence="3" type="ORF">U0035_02890</name>
</gene>
<dbReference type="Pfam" id="PF00534">
    <property type="entry name" value="Glycos_transf_1"/>
    <property type="match status" value="1"/>
</dbReference>
<evidence type="ECO:0000259" key="1">
    <source>
        <dbReference type="Pfam" id="PF00534"/>
    </source>
</evidence>
<feature type="domain" description="Glycosyl transferase family 1" evidence="1">
    <location>
        <begin position="183"/>
        <end position="334"/>
    </location>
</feature>
<dbReference type="EMBL" id="CP139960">
    <property type="protein sequence ID" value="WQD39093.1"/>
    <property type="molecule type" value="Genomic_DNA"/>
</dbReference>
<organism evidence="3 4">
    <name type="scientific">Niabella yanshanensis</name>
    <dbReference type="NCBI Taxonomy" id="577386"/>
    <lineage>
        <taxon>Bacteria</taxon>
        <taxon>Pseudomonadati</taxon>
        <taxon>Bacteroidota</taxon>
        <taxon>Chitinophagia</taxon>
        <taxon>Chitinophagales</taxon>
        <taxon>Chitinophagaceae</taxon>
        <taxon>Niabella</taxon>
    </lineage>
</organism>
<keyword evidence="3" id="KW-0328">Glycosyltransferase</keyword>
<reference evidence="3 4" key="1">
    <citation type="submission" date="2023-12" db="EMBL/GenBank/DDBJ databases">
        <title>Genome sequencing and assembly of bacterial species from a model synthetic community.</title>
        <authorList>
            <person name="Hogle S.L."/>
        </authorList>
    </citation>
    <scope>NUCLEOTIDE SEQUENCE [LARGE SCALE GENOMIC DNA]</scope>
    <source>
        <strain evidence="3 4">HAMBI_3031</strain>
    </source>
</reference>
<dbReference type="SUPFAM" id="SSF53756">
    <property type="entry name" value="UDP-Glycosyltransferase/glycogen phosphorylase"/>
    <property type="match status" value="1"/>
</dbReference>
<evidence type="ECO:0000313" key="4">
    <source>
        <dbReference type="Proteomes" id="UP001325680"/>
    </source>
</evidence>
<sequence length="372" mass="41879">MKKTIVHIVPSLKKGGAERFTVNICNELSTKEQYSVHLVSLFDNKNDHSTFLSELDSKVKYVSLGKRPGFSLITLFKLYSTLKAITPDIVHTHINAFEYGLPYIVSSAGLFVHTIHSKAEKECPNKFIKTIRRRLYKKDSVIPVTISKDGSHTYRAYYKLNNDILIENGCPQVVSTKFFTNVEKEFSKKETEYLLVHIGRIVEVKNQKLLIGAVNLYNSRHEKKIRLLIVGGIRDQVLFKELNELIGSSEQILFVGDKNNVGDYLLLSDAFCLSSVYEGLPMSLIEAFSAGCIPTCTPVGGITEVIEDGVTGFLSSDMSTESYYNALYRNLHAPNRDHIKVNCLNAFEKKYSISACSAKYDGLYDSKIKSKK</sequence>
<accession>A0ABZ0W716</accession>
<protein>
    <submittedName>
        <fullName evidence="3">Glycosyltransferase family 4 protein</fullName>
        <ecNumber evidence="3">2.4.-.-</ecNumber>
    </submittedName>
</protein>
<dbReference type="GO" id="GO:0016757">
    <property type="term" value="F:glycosyltransferase activity"/>
    <property type="evidence" value="ECO:0007669"/>
    <property type="project" value="UniProtKB-KW"/>
</dbReference>